<feature type="domain" description="DUF5776" evidence="3">
    <location>
        <begin position="572"/>
        <end position="638"/>
    </location>
</feature>
<dbReference type="CDD" id="cd00761">
    <property type="entry name" value="Glyco_tranf_GTA_type"/>
    <property type="match status" value="1"/>
</dbReference>
<dbReference type="Gene3D" id="3.90.550.10">
    <property type="entry name" value="Spore Coat Polysaccharide Biosynthesis Protein SpsA, Chain A"/>
    <property type="match status" value="1"/>
</dbReference>
<dbReference type="Proteomes" id="UP000255549">
    <property type="component" value="Unassembled WGS sequence"/>
</dbReference>
<evidence type="ECO:0000256" key="1">
    <source>
        <dbReference type="ARBA" id="ARBA00006739"/>
    </source>
</evidence>
<dbReference type="InterPro" id="IPR001173">
    <property type="entry name" value="Glyco_trans_2-like"/>
</dbReference>
<accession>A0A380G661</accession>
<reference evidence="4 5" key="1">
    <citation type="submission" date="2018-06" db="EMBL/GenBank/DDBJ databases">
        <authorList>
            <consortium name="Pathogen Informatics"/>
            <person name="Doyle S."/>
        </authorList>
    </citation>
    <scope>NUCLEOTIDE SEQUENCE [LARGE SCALE GENOMIC DNA]</scope>
    <source>
        <strain evidence="5">NCTC 11048</strain>
    </source>
</reference>
<evidence type="ECO:0000259" key="3">
    <source>
        <dbReference type="Pfam" id="PF19087"/>
    </source>
</evidence>
<dbReference type="Pfam" id="PF19087">
    <property type="entry name" value="DUF5776"/>
    <property type="match status" value="2"/>
</dbReference>
<keyword evidence="5" id="KW-1185">Reference proteome</keyword>
<gene>
    <name evidence="4" type="primary">hyaD</name>
    <name evidence="4" type="ORF">NCTC11048_00746</name>
</gene>
<organism evidence="4 5">
    <name type="scientific">Staphylococcus intermedius NCTC 11048</name>
    <dbReference type="NCBI Taxonomy" id="1141106"/>
    <lineage>
        <taxon>Bacteria</taxon>
        <taxon>Bacillati</taxon>
        <taxon>Bacillota</taxon>
        <taxon>Bacilli</taxon>
        <taxon>Bacillales</taxon>
        <taxon>Staphylococcaceae</taxon>
        <taxon>Staphylococcus</taxon>
        <taxon>Staphylococcus intermedius group</taxon>
    </lineage>
</organism>
<dbReference type="InterPro" id="IPR044081">
    <property type="entry name" value="DUF5776"/>
</dbReference>
<dbReference type="EC" id="2.4.1.212" evidence="4"/>
<evidence type="ECO:0000313" key="4">
    <source>
        <dbReference type="EMBL" id="SUM45758.1"/>
    </source>
</evidence>
<name>A0A380G661_STAIN</name>
<keyword evidence="4" id="KW-0328">Glycosyltransferase</keyword>
<dbReference type="PANTHER" id="PTHR22916">
    <property type="entry name" value="GLYCOSYLTRANSFERASE"/>
    <property type="match status" value="1"/>
</dbReference>
<comment type="similarity">
    <text evidence="1">Belongs to the glycosyltransferase 2 family.</text>
</comment>
<dbReference type="GO" id="GO:0050501">
    <property type="term" value="F:hyaluronan synthase activity"/>
    <property type="evidence" value="ECO:0007669"/>
    <property type="project" value="UniProtKB-EC"/>
</dbReference>
<keyword evidence="4" id="KW-0808">Transferase</keyword>
<sequence>MIFGRTGKKERKGEVDMKPLVSIIISVYNKADYIQKCLDSITKLEMEPSQLEVVIVDDKSTDDSVAKIKPFVDEYPYMRLIELESNTGGPSEPRNVGMREAQGQYLTLLDADDWLDAHGFPLLVEKVVTDDDDIGFGQILKHTNDAIVKVALFASYQEAKHLVPYELDKIFRSVGPPGKVFKKALVEQLDLQFEHRKYGEDKRFFAELIGKAQTATMTEAPVYHTNRYQENVSLVKTTSVYEKSVINLDILKEVVNLDIPVAAMKGLLSRFIELDFMRRMFQTKTFANSGDQAEYYDIFNEMVSVIESHGYAVADLLTIETYKKMYDVYQKQDAQLFEDFIDALVLDPNHKKLIEDGQVYRTLDIEDERYQYLPIECYPVYQGTHHFNGKAFEVIHVLKDKNTKIRDVKAVEIQNAMNEIALDFEMEQNQIYIPTQALDEMVDVGINIKVRYNDYKEALVYASYPSDQSVRKMKRQDFKLELIKPTQTVASQKAHYFTTIPEDVVTVKKVKLYEDADFNTLVKEIEVGTPFRIESIERSSRGTPRLKTTEGYFITANQKFVDVLNDVDQEKYYTTAPKEVEIIKGCQLYDSRSFKREPIRKLKTGEILAIDGVIYTKNQTPRLKTTEGYYITANKRFVSPY</sequence>
<dbReference type="STRING" id="1141106.GCA_000308095_02307"/>
<feature type="domain" description="DUF5776" evidence="3">
    <location>
        <begin position="496"/>
        <end position="561"/>
    </location>
</feature>
<dbReference type="Pfam" id="PF00535">
    <property type="entry name" value="Glycos_transf_2"/>
    <property type="match status" value="1"/>
</dbReference>
<dbReference type="EMBL" id="UHDP01000003">
    <property type="protein sequence ID" value="SUM45758.1"/>
    <property type="molecule type" value="Genomic_DNA"/>
</dbReference>
<dbReference type="AlphaFoldDB" id="A0A380G661"/>
<dbReference type="InterPro" id="IPR029044">
    <property type="entry name" value="Nucleotide-diphossugar_trans"/>
</dbReference>
<protein>
    <submittedName>
        <fullName evidence="4">Glycosyltransferase</fullName>
        <ecNumber evidence="4">2.4.1.212</ecNumber>
    </submittedName>
</protein>
<evidence type="ECO:0000259" key="2">
    <source>
        <dbReference type="Pfam" id="PF00535"/>
    </source>
</evidence>
<dbReference type="SUPFAM" id="SSF53448">
    <property type="entry name" value="Nucleotide-diphospho-sugar transferases"/>
    <property type="match status" value="1"/>
</dbReference>
<proteinExistence type="inferred from homology"/>
<feature type="domain" description="Glycosyltransferase 2-like" evidence="2">
    <location>
        <begin position="22"/>
        <end position="144"/>
    </location>
</feature>
<evidence type="ECO:0000313" key="5">
    <source>
        <dbReference type="Proteomes" id="UP000255549"/>
    </source>
</evidence>
<dbReference type="PANTHER" id="PTHR22916:SF3">
    <property type="entry name" value="UDP-GLCNAC:BETAGAL BETA-1,3-N-ACETYLGLUCOSAMINYLTRANSFERASE-LIKE PROTEIN 1"/>
    <property type="match status" value="1"/>
</dbReference>